<comment type="subcellular location">
    <subcellularLocation>
        <location evidence="1">Cell membrane</location>
        <topology evidence="1">Multi-pass membrane protein</topology>
    </subcellularLocation>
</comment>
<reference evidence="10" key="1">
    <citation type="journal article" date="2011" name="MBio">
        <title>Novel metabolic attributes of the genus Cyanothece, comprising a group of unicellular nitrogen-fixing Cyanobacteria.</title>
        <authorList>
            <person name="Bandyopadhyay A."/>
            <person name="Elvitigala T."/>
            <person name="Welsh E."/>
            <person name="Stockel J."/>
            <person name="Liberton M."/>
            <person name="Min H."/>
            <person name="Sherman L.A."/>
            <person name="Pakrasi H.B."/>
        </authorList>
    </citation>
    <scope>NUCLEOTIDE SEQUENCE [LARGE SCALE GENOMIC DNA]</scope>
    <source>
        <strain evidence="10">PCC 8801</strain>
    </source>
</reference>
<dbReference type="Pfam" id="PF00610">
    <property type="entry name" value="DEP"/>
    <property type="match status" value="1"/>
</dbReference>
<dbReference type="Pfam" id="PF21082">
    <property type="entry name" value="MS_channel_3rd"/>
    <property type="match status" value="1"/>
</dbReference>
<dbReference type="InterPro" id="IPR011066">
    <property type="entry name" value="MscS_channel_C_sf"/>
</dbReference>
<gene>
    <name evidence="9" type="ordered locus">PCC8801_1311</name>
</gene>
<dbReference type="GO" id="GO:0035556">
    <property type="term" value="P:intracellular signal transduction"/>
    <property type="evidence" value="ECO:0007669"/>
    <property type="project" value="InterPro"/>
</dbReference>
<dbReference type="PROSITE" id="PS50186">
    <property type="entry name" value="DEP"/>
    <property type="match status" value="1"/>
</dbReference>
<dbReference type="CDD" id="cd04371">
    <property type="entry name" value="DEP"/>
    <property type="match status" value="1"/>
</dbReference>
<dbReference type="SUPFAM" id="SSF82861">
    <property type="entry name" value="Mechanosensitive channel protein MscS (YggB), transmembrane region"/>
    <property type="match status" value="1"/>
</dbReference>
<accession>B7K3N3</accession>
<dbReference type="GO" id="GO:0005886">
    <property type="term" value="C:plasma membrane"/>
    <property type="evidence" value="ECO:0007669"/>
    <property type="project" value="UniProtKB-SubCell"/>
</dbReference>
<dbReference type="PANTHER" id="PTHR30347:SF1">
    <property type="entry name" value="MECHANOSENSITIVE CHANNEL MSCK"/>
    <property type="match status" value="1"/>
</dbReference>
<evidence type="ECO:0000313" key="9">
    <source>
        <dbReference type="EMBL" id="ACK65375.1"/>
    </source>
</evidence>
<dbReference type="Gene3D" id="2.30.30.60">
    <property type="match status" value="1"/>
</dbReference>
<dbReference type="eggNOG" id="COG3264">
    <property type="taxonomic scope" value="Bacteria"/>
</dbReference>
<dbReference type="HOGENOM" id="CLU_028878_0_0_3"/>
<evidence type="ECO:0000256" key="1">
    <source>
        <dbReference type="ARBA" id="ARBA00004651"/>
    </source>
</evidence>
<proteinExistence type="inferred from homology"/>
<dbReference type="Pfam" id="PF00924">
    <property type="entry name" value="MS_channel_2nd"/>
    <property type="match status" value="1"/>
</dbReference>
<feature type="domain" description="DEP" evidence="8">
    <location>
        <begin position="560"/>
        <end position="633"/>
    </location>
</feature>
<keyword evidence="4 7" id="KW-0812">Transmembrane</keyword>
<feature type="transmembrane region" description="Helical" evidence="7">
    <location>
        <begin position="203"/>
        <end position="224"/>
    </location>
</feature>
<name>B7K3N3_RIPO1</name>
<evidence type="ECO:0000256" key="5">
    <source>
        <dbReference type="ARBA" id="ARBA00022989"/>
    </source>
</evidence>
<dbReference type="STRING" id="41431.PCC8801_1311"/>
<feature type="transmembrane region" description="Helical" evidence="7">
    <location>
        <begin position="230"/>
        <end position="246"/>
    </location>
</feature>
<evidence type="ECO:0000256" key="7">
    <source>
        <dbReference type="SAM" id="Phobius"/>
    </source>
</evidence>
<dbReference type="InterPro" id="IPR000591">
    <property type="entry name" value="DEP_dom"/>
</dbReference>
<dbReference type="InterPro" id="IPR006686">
    <property type="entry name" value="MscS_channel_CS"/>
</dbReference>
<dbReference type="PANTHER" id="PTHR30347">
    <property type="entry name" value="POTASSIUM CHANNEL RELATED"/>
    <property type="match status" value="1"/>
</dbReference>
<evidence type="ECO:0000256" key="4">
    <source>
        <dbReference type="ARBA" id="ARBA00022692"/>
    </source>
</evidence>
<dbReference type="Gene3D" id="3.30.70.100">
    <property type="match status" value="1"/>
</dbReference>
<dbReference type="GO" id="GO:0055085">
    <property type="term" value="P:transmembrane transport"/>
    <property type="evidence" value="ECO:0007669"/>
    <property type="project" value="InterPro"/>
</dbReference>
<dbReference type="PROSITE" id="PS01246">
    <property type="entry name" value="UPF0003"/>
    <property type="match status" value="1"/>
</dbReference>
<organism evidence="9 10">
    <name type="scientific">Rippkaea orientalis (strain PCC 8801 / RF-1)</name>
    <name type="common">Cyanothece sp. (strain PCC 8801)</name>
    <dbReference type="NCBI Taxonomy" id="41431"/>
    <lineage>
        <taxon>Bacteria</taxon>
        <taxon>Bacillati</taxon>
        <taxon>Cyanobacteriota</taxon>
        <taxon>Cyanophyceae</taxon>
        <taxon>Oscillatoriophycideae</taxon>
        <taxon>Chroococcales</taxon>
        <taxon>Aphanothecaceae</taxon>
        <taxon>Rippkaea</taxon>
        <taxon>Rippkaea orientalis</taxon>
    </lineage>
</organism>
<dbReference type="SUPFAM" id="SSF46785">
    <property type="entry name" value="Winged helix' DNA-binding domain"/>
    <property type="match status" value="1"/>
</dbReference>
<dbReference type="SMART" id="SM00049">
    <property type="entry name" value="DEP"/>
    <property type="match status" value="1"/>
</dbReference>
<dbReference type="EMBL" id="CP001287">
    <property type="protein sequence ID" value="ACK65375.1"/>
    <property type="molecule type" value="Genomic_DNA"/>
</dbReference>
<dbReference type="InterPro" id="IPR049278">
    <property type="entry name" value="MS_channel_C"/>
</dbReference>
<dbReference type="OrthoDB" id="9809206at2"/>
<dbReference type="SUPFAM" id="SSF50182">
    <property type="entry name" value="Sm-like ribonucleoproteins"/>
    <property type="match status" value="1"/>
</dbReference>
<evidence type="ECO:0000256" key="6">
    <source>
        <dbReference type="ARBA" id="ARBA00023136"/>
    </source>
</evidence>
<keyword evidence="10" id="KW-1185">Reference proteome</keyword>
<keyword evidence="5 7" id="KW-1133">Transmembrane helix</keyword>
<keyword evidence="6 7" id="KW-0472">Membrane</keyword>
<evidence type="ECO:0000313" key="10">
    <source>
        <dbReference type="Proteomes" id="UP000008204"/>
    </source>
</evidence>
<dbReference type="InterPro" id="IPR052702">
    <property type="entry name" value="MscS-like_channel"/>
</dbReference>
<protein>
    <submittedName>
        <fullName evidence="9">MscS Mechanosensitive ion channel</fullName>
    </submittedName>
</protein>
<dbReference type="InterPro" id="IPR036388">
    <property type="entry name" value="WH-like_DNA-bd_sf"/>
</dbReference>
<dbReference type="InterPro" id="IPR010920">
    <property type="entry name" value="LSM_dom_sf"/>
</dbReference>
<evidence type="ECO:0000256" key="2">
    <source>
        <dbReference type="ARBA" id="ARBA00008017"/>
    </source>
</evidence>
<feature type="transmembrane region" description="Helical" evidence="7">
    <location>
        <begin position="318"/>
        <end position="336"/>
    </location>
</feature>
<evidence type="ECO:0000259" key="8">
    <source>
        <dbReference type="PROSITE" id="PS50186"/>
    </source>
</evidence>
<sequence>MYCLSWFSEGSKLIFLGLFALILAISPISILAQNPILNSTEKAPIVVDGRVLFEVGSISNFSAQQRASIINDILAEEVRSPDPVDVVIFDENQRTVIRNQATKRHLLTVTSADVIAGSNTFEQALVWKKYLERSLQQAQLQRTSEYLRQFSLLSIAAILGAILGHGGLILLRIWGERNWLRSWSHPSSPLYTWQGIVRPLWRIFIIGTPLILWLTAIGYIGYLLPQARSALYQILMFLGQPIFVLGKNSYSATQLLLLLSLTVGLWFLVKGLVRFLKSYLLERLETSQSVQDVVGILTQYILLFLGLIILLQLWGLDIGALAILASVLGVGIGFGLQNIANNFISGLIITLERPIQVGDFIKLGELVGTVKNIGARSTQIKTWDGISIIVPNSRFLESEVINWSYGDKTSAIRIPISVAYGSDLKRVKLALLQTAKEHPEILVVPRPTVLFQQFGDSALNFELRVWLKEPRNQFRIKSELNYAIDKNFRDYGIEIPFPQRDLNLRSPHLKPLIENILTSTEMIDKQPLEIPDFEEEPELESLEDLLTDRDLERLVHEMRSPQGLDIQNRRYRLHLYPNCFIGSEAVNWLVQRYKYTREEAVEVGQILMEKGIICHVLDQHPFQDSYLFYRFFQDDK</sequence>
<evidence type="ECO:0000256" key="3">
    <source>
        <dbReference type="ARBA" id="ARBA00022475"/>
    </source>
</evidence>
<dbReference type="KEGG" id="cyp:PCC8801_1311"/>
<dbReference type="AlphaFoldDB" id="B7K3N3"/>
<feature type="transmembrane region" description="Helical" evidence="7">
    <location>
        <begin position="255"/>
        <end position="273"/>
    </location>
</feature>
<dbReference type="Proteomes" id="UP000008204">
    <property type="component" value="Chromosome"/>
</dbReference>
<feature type="transmembrane region" description="Helical" evidence="7">
    <location>
        <begin position="293"/>
        <end position="311"/>
    </location>
</feature>
<dbReference type="Gene3D" id="1.10.287.1260">
    <property type="match status" value="1"/>
</dbReference>
<dbReference type="Gene3D" id="1.10.10.10">
    <property type="entry name" value="Winged helix-like DNA-binding domain superfamily/Winged helix DNA-binding domain"/>
    <property type="match status" value="1"/>
</dbReference>
<dbReference type="InterPro" id="IPR006685">
    <property type="entry name" value="MscS_channel_2nd"/>
</dbReference>
<dbReference type="SUPFAM" id="SSF82689">
    <property type="entry name" value="Mechanosensitive channel protein MscS (YggB), C-terminal domain"/>
    <property type="match status" value="1"/>
</dbReference>
<feature type="transmembrane region" description="Helical" evidence="7">
    <location>
        <begin position="150"/>
        <end position="171"/>
    </location>
</feature>
<keyword evidence="3" id="KW-1003">Cell membrane</keyword>
<dbReference type="InterPro" id="IPR023408">
    <property type="entry name" value="MscS_beta-dom_sf"/>
</dbReference>
<dbReference type="InterPro" id="IPR036390">
    <property type="entry name" value="WH_DNA-bd_sf"/>
</dbReference>
<dbReference type="InterPro" id="IPR011014">
    <property type="entry name" value="MscS_channel_TM-2"/>
</dbReference>
<comment type="similarity">
    <text evidence="2">Belongs to the MscS (TC 1.A.23) family.</text>
</comment>
<dbReference type="RefSeq" id="WP_012594649.1">
    <property type="nucleotide sequence ID" value="NC_011726.1"/>
</dbReference>